<name>A0A518AUE5_9BACT</name>
<evidence type="ECO:0000313" key="3">
    <source>
        <dbReference type="Proteomes" id="UP000315750"/>
    </source>
</evidence>
<accession>A0A518AUE5</accession>
<organism evidence="2 3">
    <name type="scientific">Aeoliella mucimassa</name>
    <dbReference type="NCBI Taxonomy" id="2527972"/>
    <lineage>
        <taxon>Bacteria</taxon>
        <taxon>Pseudomonadati</taxon>
        <taxon>Planctomycetota</taxon>
        <taxon>Planctomycetia</taxon>
        <taxon>Pirellulales</taxon>
        <taxon>Lacipirellulaceae</taxon>
        <taxon>Aeoliella</taxon>
    </lineage>
</organism>
<evidence type="ECO:0000259" key="1">
    <source>
        <dbReference type="Pfam" id="PF19919"/>
    </source>
</evidence>
<dbReference type="AlphaFoldDB" id="A0A518AUE5"/>
<feature type="domain" description="MoxR-vWA-beta-propeller ternary system" evidence="1">
    <location>
        <begin position="5"/>
        <end position="176"/>
    </location>
</feature>
<reference evidence="2 3" key="1">
    <citation type="submission" date="2019-02" db="EMBL/GenBank/DDBJ databases">
        <title>Deep-cultivation of Planctomycetes and their phenomic and genomic characterization uncovers novel biology.</title>
        <authorList>
            <person name="Wiegand S."/>
            <person name="Jogler M."/>
            <person name="Boedeker C."/>
            <person name="Pinto D."/>
            <person name="Vollmers J."/>
            <person name="Rivas-Marin E."/>
            <person name="Kohn T."/>
            <person name="Peeters S.H."/>
            <person name="Heuer A."/>
            <person name="Rast P."/>
            <person name="Oberbeckmann S."/>
            <person name="Bunk B."/>
            <person name="Jeske O."/>
            <person name="Meyerdierks A."/>
            <person name="Storesund J.E."/>
            <person name="Kallscheuer N."/>
            <person name="Luecker S."/>
            <person name="Lage O.M."/>
            <person name="Pohl T."/>
            <person name="Merkel B.J."/>
            <person name="Hornburger P."/>
            <person name="Mueller R.-W."/>
            <person name="Bruemmer F."/>
            <person name="Labrenz M."/>
            <person name="Spormann A.M."/>
            <person name="Op den Camp H."/>
            <person name="Overmann J."/>
            <person name="Amann R."/>
            <person name="Jetten M.S.M."/>
            <person name="Mascher T."/>
            <person name="Medema M.H."/>
            <person name="Devos D.P."/>
            <person name="Kaster A.-K."/>
            <person name="Ovreas L."/>
            <person name="Rohde M."/>
            <person name="Galperin M.Y."/>
            <person name="Jogler C."/>
        </authorList>
    </citation>
    <scope>NUCLEOTIDE SEQUENCE [LARGE SCALE GENOMIC DNA]</scope>
    <source>
        <strain evidence="2 3">Pan181</strain>
    </source>
</reference>
<keyword evidence="3" id="KW-1185">Reference proteome</keyword>
<dbReference type="OrthoDB" id="212946at2"/>
<dbReference type="EMBL" id="CP036278">
    <property type="protein sequence ID" value="QDU58346.1"/>
    <property type="molecule type" value="Genomic_DNA"/>
</dbReference>
<proteinExistence type="predicted"/>
<dbReference type="KEGG" id="amuc:Pan181_45800"/>
<gene>
    <name evidence="2" type="ORF">Pan181_45800</name>
</gene>
<evidence type="ECO:0000313" key="2">
    <source>
        <dbReference type="EMBL" id="QDU58346.1"/>
    </source>
</evidence>
<dbReference type="RefSeq" id="WP_145250153.1">
    <property type="nucleotide sequence ID" value="NZ_CP036278.1"/>
</dbReference>
<dbReference type="Pfam" id="PF19919">
    <property type="entry name" value="bpX3"/>
    <property type="match status" value="1"/>
</dbReference>
<sequence>MASIELTIRPRATAPLATEAWYLPGHDVGAWLAEIAAWPVEHLAIRLILIRAMEEDRIAGVVAIPPRANFVPSGWCVPLGRLAPQLYLPIDAELFPLVSRKELADLCNGDYVYVWIPGCGLTAAEPEEIVSIDELVAAPSDDGLRWSQAVEGIAFPYRLSGIFPRETPTLEEMLDQGRDDIGEQAGDLTKLPKAPNEPLSGMAGAAMRAAMLGAAIPVLGVGKMLSSLGNMLSAGGSRQAGGRAGGAGGRSPFEGLGKFANDLMGRVSKTLEAQRNKEIGRLLHMLENDPDQGLKYALPLGLGSGNAHRGRAPAGGSLGARNVDFSLGGLRGGGPADFWDMSAEHRAQLLQKYRELAARESRLGRYRRAAYIYAELLGDLRSAASSLEQGRHFREAAVLYRERLHDAAAAATCLERGELWYEAIEAYRELGDHEKVGDLFRFIEQHEEADEAYHLAADQALAQKNLLLAARIYDEKLRDPRLAVQTLDSGWPEASQARQCVVASFSLRGRVGWHEEAIERANYLKETSAESYRLADVAELLAQVFETYPEAAVQEHSRKCSSQLVVARMRNAVPAEARKLVDVLARLAPEDRLITRDGLRFLHRDPAPVTPTPIATRRPPDGRLELVKQFDLGLPAVWKSAVALDRQYVVAGRTNNRAVFARFDVEGIVEKTQEVWKRSLFPEWSTLWLLGTQSPLQFHALGEERLPVTTLFEATSDMPSQVRAGTPRGLGNVLGTALGKTGHTWAIENRDDPSLICVDVTGHVIHTQSVLSMGNVPWSEVSLPVPMHVAGDHVVMAVGKQLFSLQQGHGELLHVLPEPVQTLSGGAPYAAPMMVATTESNVYLTRLGMDGYLRPVCYDMNNPKALLSLGGFLIAADASKIEMHELKGLKSRDRRHRKTLETNNPIGTPIAILPGEQTDQFVLVSATGKIALYRVDV</sequence>
<dbReference type="Proteomes" id="UP000315750">
    <property type="component" value="Chromosome"/>
</dbReference>
<dbReference type="InterPro" id="IPR045551">
    <property type="entry name" value="bpX3"/>
</dbReference>
<protein>
    <recommendedName>
        <fullName evidence="1">MoxR-vWA-beta-propeller ternary system domain-containing protein</fullName>
    </recommendedName>
</protein>